<name>A0A8T0IIU2_CERPU</name>
<protein>
    <submittedName>
        <fullName evidence="1">Uncharacterized protein</fullName>
    </submittedName>
</protein>
<dbReference type="Pfam" id="PF08282">
    <property type="entry name" value="Hydrolase_3"/>
    <property type="match status" value="1"/>
</dbReference>
<dbReference type="PANTHER" id="PTHR46986:SF1">
    <property type="entry name" value="ENDORIBONUCLEASE YBEY, CHLOROPLASTIC"/>
    <property type="match status" value="1"/>
</dbReference>
<dbReference type="Gene3D" id="3.30.1240.10">
    <property type="match status" value="1"/>
</dbReference>
<dbReference type="GO" id="GO:0006364">
    <property type="term" value="P:rRNA processing"/>
    <property type="evidence" value="ECO:0007669"/>
    <property type="project" value="InterPro"/>
</dbReference>
<dbReference type="InterPro" id="IPR006379">
    <property type="entry name" value="HAD-SF_hydro_IIB"/>
</dbReference>
<dbReference type="InterPro" id="IPR036412">
    <property type="entry name" value="HAD-like_sf"/>
</dbReference>
<dbReference type="GO" id="GO:0004222">
    <property type="term" value="F:metalloendopeptidase activity"/>
    <property type="evidence" value="ECO:0007669"/>
    <property type="project" value="InterPro"/>
</dbReference>
<dbReference type="NCBIfam" id="TIGR01484">
    <property type="entry name" value="HAD-SF-IIB"/>
    <property type="match status" value="1"/>
</dbReference>
<organism evidence="1 2">
    <name type="scientific">Ceratodon purpureus</name>
    <name type="common">Fire moss</name>
    <name type="synonym">Dicranum purpureum</name>
    <dbReference type="NCBI Taxonomy" id="3225"/>
    <lineage>
        <taxon>Eukaryota</taxon>
        <taxon>Viridiplantae</taxon>
        <taxon>Streptophyta</taxon>
        <taxon>Embryophyta</taxon>
        <taxon>Bryophyta</taxon>
        <taxon>Bryophytina</taxon>
        <taxon>Bryopsida</taxon>
        <taxon>Dicranidae</taxon>
        <taxon>Pseudoditrichales</taxon>
        <taxon>Ditrichaceae</taxon>
        <taxon>Ceratodon</taxon>
    </lineage>
</organism>
<comment type="caution">
    <text evidence="1">The sequence shown here is derived from an EMBL/GenBank/DDBJ whole genome shotgun (WGS) entry which is preliminary data.</text>
</comment>
<dbReference type="InterPro" id="IPR002036">
    <property type="entry name" value="YbeY"/>
</dbReference>
<evidence type="ECO:0000313" key="2">
    <source>
        <dbReference type="Proteomes" id="UP000822688"/>
    </source>
</evidence>
<reference evidence="1" key="1">
    <citation type="submission" date="2020-06" db="EMBL/GenBank/DDBJ databases">
        <title>WGS assembly of Ceratodon purpureus strain R40.</title>
        <authorList>
            <person name="Carey S.B."/>
            <person name="Jenkins J."/>
            <person name="Shu S."/>
            <person name="Lovell J.T."/>
            <person name="Sreedasyam A."/>
            <person name="Maumus F."/>
            <person name="Tiley G.P."/>
            <person name="Fernandez-Pozo N."/>
            <person name="Barry K."/>
            <person name="Chen C."/>
            <person name="Wang M."/>
            <person name="Lipzen A."/>
            <person name="Daum C."/>
            <person name="Saski C.A."/>
            <person name="Payton A.C."/>
            <person name="Mcbreen J.C."/>
            <person name="Conrad R.E."/>
            <person name="Kollar L.M."/>
            <person name="Olsson S."/>
            <person name="Huttunen S."/>
            <person name="Landis J.B."/>
            <person name="Wickett N.J."/>
            <person name="Johnson M.G."/>
            <person name="Rensing S.A."/>
            <person name="Grimwood J."/>
            <person name="Schmutz J."/>
            <person name="Mcdaniel S.F."/>
        </authorList>
    </citation>
    <scope>NUCLEOTIDE SEQUENCE</scope>
    <source>
        <strain evidence="1">R40</strain>
    </source>
</reference>
<dbReference type="EMBL" id="CM026423">
    <property type="protein sequence ID" value="KAG0582935.1"/>
    <property type="molecule type" value="Genomic_DNA"/>
</dbReference>
<dbReference type="CDD" id="cd07516">
    <property type="entry name" value="HAD_Pase"/>
    <property type="match status" value="1"/>
</dbReference>
<dbReference type="SFLD" id="SFLDS00003">
    <property type="entry name" value="Haloacid_Dehalogenase"/>
    <property type="match status" value="1"/>
</dbReference>
<dbReference type="PROSITE" id="PS01228">
    <property type="entry name" value="COF_1"/>
    <property type="match status" value="1"/>
</dbReference>
<dbReference type="AlphaFoldDB" id="A0A8T0IIU2"/>
<dbReference type="PROSITE" id="PS01229">
    <property type="entry name" value="COF_2"/>
    <property type="match status" value="1"/>
</dbReference>
<dbReference type="InterPro" id="IPR023214">
    <property type="entry name" value="HAD_sf"/>
</dbReference>
<proteinExistence type="predicted"/>
<sequence length="386" mass="42222">MNSMSCFCTCLFQNLESNVVNKFQKRYHLKFAKTAHEKRNESASLIASLLKVEDVCHYKNIRKWTKKRNKAFSSSSSSPDEEVVGDNYAMLADEDKSRWDADYVCKSEVISKSKFKILFLDMDGTILNTKSVLTRKTADALRAAMKNGVMVIIATGKTRPAAMAALDPMGLAGQGGVVSESTPGIFIQGLQVYGKEGKVISSSMLDLSIVEETFKFSVEHQTPLTGFCGDRCVTLFPHTLIDELHDVFYEPAAEVLGCMDEIKKSKVQKVLFHDSAARVTSFLRPHWSLALQGKANVVQSLPDMLEVLPHGASKGAGVQILLDHLEIPPDQAMAIGDGENDIEMLTLVGWGVAMGNANSLVKSAAKAVTGTNDEDGVAKAIYEYIL</sequence>
<gene>
    <name evidence="1" type="ORF">KC19_3G096000</name>
</gene>
<dbReference type="SFLD" id="SFLDG01140">
    <property type="entry name" value="C2.B:_Phosphomannomutase_and_P"/>
    <property type="match status" value="1"/>
</dbReference>
<dbReference type="PANTHER" id="PTHR46986">
    <property type="entry name" value="ENDORIBONUCLEASE YBEY, CHLOROPLASTIC"/>
    <property type="match status" value="1"/>
</dbReference>
<dbReference type="Proteomes" id="UP000822688">
    <property type="component" value="Chromosome 3"/>
</dbReference>
<accession>A0A8T0IIU2</accession>
<keyword evidence="2" id="KW-1185">Reference proteome</keyword>
<evidence type="ECO:0000313" key="1">
    <source>
        <dbReference type="EMBL" id="KAG0582935.1"/>
    </source>
</evidence>
<dbReference type="InterPro" id="IPR000150">
    <property type="entry name" value="Cof"/>
</dbReference>
<dbReference type="Gene3D" id="3.40.50.1000">
    <property type="entry name" value="HAD superfamily/HAD-like"/>
    <property type="match status" value="1"/>
</dbReference>
<dbReference type="SUPFAM" id="SSF56784">
    <property type="entry name" value="HAD-like"/>
    <property type="match status" value="1"/>
</dbReference>
<dbReference type="NCBIfam" id="TIGR00099">
    <property type="entry name" value="Cof-subfamily"/>
    <property type="match status" value="1"/>
</dbReference>